<dbReference type="AlphaFoldDB" id="A0A1X7R5M1"/>
<organism evidence="1 2">
    <name type="scientific">Maudiozyma saulgeensis</name>
    <dbReference type="NCBI Taxonomy" id="1789683"/>
    <lineage>
        <taxon>Eukaryota</taxon>
        <taxon>Fungi</taxon>
        <taxon>Dikarya</taxon>
        <taxon>Ascomycota</taxon>
        <taxon>Saccharomycotina</taxon>
        <taxon>Saccharomycetes</taxon>
        <taxon>Saccharomycetales</taxon>
        <taxon>Saccharomycetaceae</taxon>
        <taxon>Maudiozyma</taxon>
    </lineage>
</organism>
<dbReference type="EMBL" id="FXLY01000006">
    <property type="protein sequence ID" value="SMN20957.1"/>
    <property type="molecule type" value="Genomic_DNA"/>
</dbReference>
<accession>A0A1X7R5M1</accession>
<keyword evidence="2" id="KW-1185">Reference proteome</keyword>
<proteinExistence type="predicted"/>
<name>A0A1X7R5M1_9SACH</name>
<dbReference type="Proteomes" id="UP000196158">
    <property type="component" value="Unassembled WGS sequence"/>
</dbReference>
<sequence>MTSPFVDYCICCDQLITTNENVLYYTRTISEIEKFHKQLYCSEKCKFSDEYMKLRLFNKNETNKESKTTECSDKFDQLVEIDDMTRDSSIFDKYSHPNDCNIYTDDSREAELKTLLTSPSLMPLKKVITTTSDNNDQITKNSKNRDFFAELKSTYSNLYVNKSPKMSNLLNDVYGSTKKQSEKIAENNYTLWLNAIKE</sequence>
<reference evidence="1 2" key="1">
    <citation type="submission" date="2017-04" db="EMBL/GenBank/DDBJ databases">
        <authorList>
            <person name="Afonso C.L."/>
            <person name="Miller P.J."/>
            <person name="Scott M.A."/>
            <person name="Spackman E."/>
            <person name="Goraichik I."/>
            <person name="Dimitrov K.M."/>
            <person name="Suarez D.L."/>
            <person name="Swayne D.E."/>
        </authorList>
    </citation>
    <scope>NUCLEOTIDE SEQUENCE [LARGE SCALE GENOMIC DNA]</scope>
</reference>
<evidence type="ECO:0000313" key="2">
    <source>
        <dbReference type="Proteomes" id="UP000196158"/>
    </source>
</evidence>
<dbReference type="OrthoDB" id="4068532at2759"/>
<gene>
    <name evidence="1" type="ORF">KASA_0M03960G</name>
</gene>
<protein>
    <submittedName>
        <fullName evidence="1">Uncharacterized protein</fullName>
    </submittedName>
</protein>
<evidence type="ECO:0000313" key="1">
    <source>
        <dbReference type="EMBL" id="SMN20957.1"/>
    </source>
</evidence>